<proteinExistence type="predicted"/>
<accession>A0A5C5VIE9</accession>
<sequence length="82" mass="8337">MSENAREPSSIRMVTRTAQQFSSVASGPAWQQRVTPSGSGCGGLLTTGVEWSGVSMAGGIVAAQAGLHESGGYVVALRARTA</sequence>
<protein>
    <submittedName>
        <fullName evidence="1">Uncharacterized protein</fullName>
    </submittedName>
</protein>
<gene>
    <name evidence="1" type="ORF">KOR34_26070</name>
</gene>
<dbReference type="EMBL" id="SIHJ01000001">
    <property type="protein sequence ID" value="TWT37649.1"/>
    <property type="molecule type" value="Genomic_DNA"/>
</dbReference>
<dbReference type="RefSeq" id="WP_197531368.1">
    <property type="nucleotide sequence ID" value="NZ_SIHJ01000001.1"/>
</dbReference>
<organism evidence="1 2">
    <name type="scientific">Posidoniimonas corsicana</name>
    <dbReference type="NCBI Taxonomy" id="1938618"/>
    <lineage>
        <taxon>Bacteria</taxon>
        <taxon>Pseudomonadati</taxon>
        <taxon>Planctomycetota</taxon>
        <taxon>Planctomycetia</taxon>
        <taxon>Pirellulales</taxon>
        <taxon>Lacipirellulaceae</taxon>
        <taxon>Posidoniimonas</taxon>
    </lineage>
</organism>
<dbReference type="Proteomes" id="UP000316714">
    <property type="component" value="Unassembled WGS sequence"/>
</dbReference>
<keyword evidence="2" id="KW-1185">Reference proteome</keyword>
<dbReference type="AlphaFoldDB" id="A0A5C5VIE9"/>
<name>A0A5C5VIE9_9BACT</name>
<reference evidence="1 2" key="1">
    <citation type="submission" date="2019-02" db="EMBL/GenBank/DDBJ databases">
        <title>Deep-cultivation of Planctomycetes and their phenomic and genomic characterization uncovers novel biology.</title>
        <authorList>
            <person name="Wiegand S."/>
            <person name="Jogler M."/>
            <person name="Boedeker C."/>
            <person name="Pinto D."/>
            <person name="Vollmers J."/>
            <person name="Rivas-Marin E."/>
            <person name="Kohn T."/>
            <person name="Peeters S.H."/>
            <person name="Heuer A."/>
            <person name="Rast P."/>
            <person name="Oberbeckmann S."/>
            <person name="Bunk B."/>
            <person name="Jeske O."/>
            <person name="Meyerdierks A."/>
            <person name="Storesund J.E."/>
            <person name="Kallscheuer N."/>
            <person name="Luecker S."/>
            <person name="Lage O.M."/>
            <person name="Pohl T."/>
            <person name="Merkel B.J."/>
            <person name="Hornburger P."/>
            <person name="Mueller R.-W."/>
            <person name="Bruemmer F."/>
            <person name="Labrenz M."/>
            <person name="Spormann A.M."/>
            <person name="Op Den Camp H."/>
            <person name="Overmann J."/>
            <person name="Amann R."/>
            <person name="Jetten M.S.M."/>
            <person name="Mascher T."/>
            <person name="Medema M.H."/>
            <person name="Devos D.P."/>
            <person name="Kaster A.-K."/>
            <person name="Ovreas L."/>
            <person name="Rohde M."/>
            <person name="Galperin M.Y."/>
            <person name="Jogler C."/>
        </authorList>
    </citation>
    <scope>NUCLEOTIDE SEQUENCE [LARGE SCALE GENOMIC DNA]</scope>
    <source>
        <strain evidence="1 2">KOR34</strain>
    </source>
</reference>
<comment type="caution">
    <text evidence="1">The sequence shown here is derived from an EMBL/GenBank/DDBJ whole genome shotgun (WGS) entry which is preliminary data.</text>
</comment>
<evidence type="ECO:0000313" key="1">
    <source>
        <dbReference type="EMBL" id="TWT37649.1"/>
    </source>
</evidence>
<evidence type="ECO:0000313" key="2">
    <source>
        <dbReference type="Proteomes" id="UP000316714"/>
    </source>
</evidence>